<evidence type="ECO:0000313" key="1">
    <source>
        <dbReference type="EMBL" id="KAK8220088.1"/>
    </source>
</evidence>
<sequence>MDKGSCMLPKGNLRIFSIHRLEALRPATGKAPFTAIMAVPFQPLAPRDSTGPCSYKVWQESKPKFFVPPTTILGVDTISASTNYATTGQDFQSKTTQPNKMYATTSAPANTFSQPFHGCGVVMFSQPFHGCGVVMFSQPFHGCGVVMFSQPFHGCGVVMKNNTL</sequence>
<protein>
    <submittedName>
        <fullName evidence="1">Uncharacterized protein</fullName>
    </submittedName>
</protein>
<keyword evidence="2" id="KW-1185">Reference proteome</keyword>
<dbReference type="Proteomes" id="UP001320706">
    <property type="component" value="Unassembled WGS sequence"/>
</dbReference>
<evidence type="ECO:0000313" key="2">
    <source>
        <dbReference type="Proteomes" id="UP001320706"/>
    </source>
</evidence>
<accession>A0ACC3SN24</accession>
<proteinExistence type="predicted"/>
<name>A0ACC3SN24_9PEZI</name>
<dbReference type="EMBL" id="JAMKPW020000002">
    <property type="protein sequence ID" value="KAK8220088.1"/>
    <property type="molecule type" value="Genomic_DNA"/>
</dbReference>
<gene>
    <name evidence="1" type="ORF">M8818_000504</name>
</gene>
<organism evidence="1 2">
    <name type="scientific">Zalaria obscura</name>
    <dbReference type="NCBI Taxonomy" id="2024903"/>
    <lineage>
        <taxon>Eukaryota</taxon>
        <taxon>Fungi</taxon>
        <taxon>Dikarya</taxon>
        <taxon>Ascomycota</taxon>
        <taxon>Pezizomycotina</taxon>
        <taxon>Dothideomycetes</taxon>
        <taxon>Dothideomycetidae</taxon>
        <taxon>Dothideales</taxon>
        <taxon>Zalariaceae</taxon>
        <taxon>Zalaria</taxon>
    </lineage>
</organism>
<reference evidence="1" key="1">
    <citation type="submission" date="2024-02" db="EMBL/GenBank/DDBJ databases">
        <title>Metagenome Assembled Genome of Zalaria obscura JY119.</title>
        <authorList>
            <person name="Vighnesh L."/>
            <person name="Jagadeeshwari U."/>
            <person name="Venkata Ramana C."/>
            <person name="Sasikala C."/>
        </authorList>
    </citation>
    <scope>NUCLEOTIDE SEQUENCE</scope>
    <source>
        <strain evidence="1">JY119</strain>
    </source>
</reference>
<comment type="caution">
    <text evidence="1">The sequence shown here is derived from an EMBL/GenBank/DDBJ whole genome shotgun (WGS) entry which is preliminary data.</text>
</comment>